<gene>
    <name evidence="1" type="ORF">G5C51_06295</name>
</gene>
<evidence type="ECO:0000313" key="2">
    <source>
        <dbReference type="Proteomes" id="UP000481583"/>
    </source>
</evidence>
<name>A0A6G4TUG1_9ACTN</name>
<dbReference type="RefSeq" id="WP_165233052.1">
    <property type="nucleotide sequence ID" value="NZ_JAAKZV010000016.1"/>
</dbReference>
<protein>
    <submittedName>
        <fullName evidence="1">Ornithine cyclodeaminase family protein</fullName>
    </submittedName>
</protein>
<dbReference type="AlphaFoldDB" id="A0A6G4TUG1"/>
<evidence type="ECO:0000313" key="1">
    <source>
        <dbReference type="EMBL" id="NGN63514.1"/>
    </source>
</evidence>
<dbReference type="Gene3D" id="3.40.50.720">
    <property type="entry name" value="NAD(P)-binding Rossmann-like Domain"/>
    <property type="match status" value="1"/>
</dbReference>
<organism evidence="1 2">
    <name type="scientific">Streptomyces coryli</name>
    <dbReference type="NCBI Taxonomy" id="1128680"/>
    <lineage>
        <taxon>Bacteria</taxon>
        <taxon>Bacillati</taxon>
        <taxon>Actinomycetota</taxon>
        <taxon>Actinomycetes</taxon>
        <taxon>Kitasatosporales</taxon>
        <taxon>Streptomycetaceae</taxon>
        <taxon>Streptomyces</taxon>
    </lineage>
</organism>
<sequence length="299" mass="31037">MAPRVFGDDDVRRLLDAETAVAAVRRALLAHHDGTLHAPPRVFAELGDGPLAFTAGELADAGLFGFRAYDMFAGAEQLVAVWERTEGTLRAVVHGAELGPRRTGAIGAVALDAAARPGPLRLGLVGAGIQAWAQLWACAAVRELADITVHARRQDRAAAFAERARAELDLPVRAVPVAADAVRDRDAVILATSSATPVIEADWIGPGTHVTALGPKTRDRHELPDGLAERASVVLTDSRAQSAAFEEPFLDPASMTELGAVLAGAAPGRSGPADITLFSSVGLAGTEVAVAAALYESEG</sequence>
<dbReference type="InterPro" id="IPR023401">
    <property type="entry name" value="ODC_N"/>
</dbReference>
<accession>A0A6G4TUG1</accession>
<dbReference type="Gene3D" id="3.30.1780.10">
    <property type="entry name" value="ornithine cyclodeaminase, domain 1"/>
    <property type="match status" value="1"/>
</dbReference>
<proteinExistence type="predicted"/>
<dbReference type="InterPro" id="IPR036291">
    <property type="entry name" value="NAD(P)-bd_dom_sf"/>
</dbReference>
<comment type="caution">
    <text evidence="1">The sequence shown here is derived from an EMBL/GenBank/DDBJ whole genome shotgun (WGS) entry which is preliminary data.</text>
</comment>
<keyword evidence="2" id="KW-1185">Reference proteome</keyword>
<dbReference type="Pfam" id="PF02423">
    <property type="entry name" value="OCD_Mu_crystall"/>
    <property type="match status" value="1"/>
</dbReference>
<dbReference type="SUPFAM" id="SSF51735">
    <property type="entry name" value="NAD(P)-binding Rossmann-fold domains"/>
    <property type="match status" value="1"/>
</dbReference>
<reference evidence="1 2" key="1">
    <citation type="submission" date="2020-02" db="EMBL/GenBank/DDBJ databases">
        <title>Whole-genome analyses of novel actinobacteria.</title>
        <authorList>
            <person name="Sahin N."/>
        </authorList>
    </citation>
    <scope>NUCLEOTIDE SEQUENCE [LARGE SCALE GENOMIC DNA]</scope>
    <source>
        <strain evidence="1 2">A7024</strain>
    </source>
</reference>
<dbReference type="GO" id="GO:0005737">
    <property type="term" value="C:cytoplasm"/>
    <property type="evidence" value="ECO:0007669"/>
    <property type="project" value="TreeGrafter"/>
</dbReference>
<dbReference type="Proteomes" id="UP000481583">
    <property type="component" value="Unassembled WGS sequence"/>
</dbReference>
<dbReference type="InterPro" id="IPR003462">
    <property type="entry name" value="ODC_Mu_crystall"/>
</dbReference>
<dbReference type="PANTHER" id="PTHR13812">
    <property type="entry name" value="KETIMINE REDUCTASE MU-CRYSTALLIN"/>
    <property type="match status" value="1"/>
</dbReference>
<dbReference type="PIRSF" id="PIRSF001439">
    <property type="entry name" value="CryM"/>
    <property type="match status" value="1"/>
</dbReference>
<dbReference type="PANTHER" id="PTHR13812:SF19">
    <property type="entry name" value="KETIMINE REDUCTASE MU-CRYSTALLIN"/>
    <property type="match status" value="1"/>
</dbReference>
<dbReference type="EMBL" id="JAAKZV010000016">
    <property type="protein sequence ID" value="NGN63514.1"/>
    <property type="molecule type" value="Genomic_DNA"/>
</dbReference>